<dbReference type="WBParaSite" id="L893_g31082.t1">
    <property type="protein sequence ID" value="L893_g31082.t1"/>
    <property type="gene ID" value="L893_g31082"/>
</dbReference>
<reference evidence="3" key="1">
    <citation type="submission" date="2016-11" db="UniProtKB">
        <authorList>
            <consortium name="WormBaseParasite"/>
        </authorList>
    </citation>
    <scope>IDENTIFICATION</scope>
</reference>
<evidence type="ECO:0000313" key="3">
    <source>
        <dbReference type="WBParaSite" id="L893_g31082.t1"/>
    </source>
</evidence>
<evidence type="ECO:0000313" key="2">
    <source>
        <dbReference type="Proteomes" id="UP000095287"/>
    </source>
</evidence>
<dbReference type="Proteomes" id="UP000095287">
    <property type="component" value="Unplaced"/>
</dbReference>
<proteinExistence type="predicted"/>
<organism evidence="2 3">
    <name type="scientific">Steinernema glaseri</name>
    <dbReference type="NCBI Taxonomy" id="37863"/>
    <lineage>
        <taxon>Eukaryota</taxon>
        <taxon>Metazoa</taxon>
        <taxon>Ecdysozoa</taxon>
        <taxon>Nematoda</taxon>
        <taxon>Chromadorea</taxon>
        <taxon>Rhabditida</taxon>
        <taxon>Tylenchina</taxon>
        <taxon>Panagrolaimomorpha</taxon>
        <taxon>Strongyloidoidea</taxon>
        <taxon>Steinernematidae</taxon>
        <taxon>Steinernema</taxon>
    </lineage>
</organism>
<feature type="region of interest" description="Disordered" evidence="1">
    <location>
        <begin position="225"/>
        <end position="250"/>
    </location>
</feature>
<name>A0A1I7ZZC7_9BILA</name>
<sequence length="267" mass="31353">MINLEDGKKENVCREIVKRYPYATYQFAILSSSINETWVEFACSLKRLSFIVIKKKLNDDSVRLFQKLVTRQKLSYLSVCEKACEGTIQELLKSVLCQAQFLQLKLRIFHSNGAWNSAIVRTLLQHWADNSEKFNGKQMVLVDDCEGGVEQLEEFLLRRASMKTKSDSEIHSVLKVCSQEESDFVHMEYRNKGITFIKPSCVYKYEEGEQGERRRIYICFELEDEEEGEEEDEEDRITEQQNRPASHNGREELKLMRYTDYLHLLFA</sequence>
<accession>A0A1I7ZZC7</accession>
<dbReference type="AlphaFoldDB" id="A0A1I7ZZC7"/>
<feature type="compositionally biased region" description="Acidic residues" evidence="1">
    <location>
        <begin position="225"/>
        <end position="236"/>
    </location>
</feature>
<keyword evidence="2" id="KW-1185">Reference proteome</keyword>
<protein>
    <submittedName>
        <fullName evidence="3">FBA_2 domain-containing protein</fullName>
    </submittedName>
</protein>
<evidence type="ECO:0000256" key="1">
    <source>
        <dbReference type="SAM" id="MobiDB-lite"/>
    </source>
</evidence>